<organism evidence="4 5">
    <name type="scientific">Micromonospora noduli</name>
    <dbReference type="NCBI Taxonomy" id="709876"/>
    <lineage>
        <taxon>Bacteria</taxon>
        <taxon>Bacillati</taxon>
        <taxon>Actinomycetota</taxon>
        <taxon>Actinomycetes</taxon>
        <taxon>Micromonosporales</taxon>
        <taxon>Micromonosporaceae</taxon>
        <taxon>Micromonospora</taxon>
    </lineage>
</organism>
<keyword evidence="2" id="KW-0812">Transmembrane</keyword>
<dbReference type="Proteomes" id="UP000249045">
    <property type="component" value="Unassembled WGS sequence"/>
</dbReference>
<proteinExistence type="predicted"/>
<feature type="compositionally biased region" description="Basic and acidic residues" evidence="1">
    <location>
        <begin position="206"/>
        <end position="220"/>
    </location>
</feature>
<comment type="caution">
    <text evidence="4">The sequence shown here is derived from an EMBL/GenBank/DDBJ whole genome shotgun (WGS) entry which is preliminary data.</text>
</comment>
<keyword evidence="3" id="KW-0732">Signal</keyword>
<dbReference type="EMBL" id="PYAC01000043">
    <property type="protein sequence ID" value="RAO09021.1"/>
    <property type="molecule type" value="Genomic_DNA"/>
</dbReference>
<feature type="compositionally biased region" description="Pro residues" evidence="1">
    <location>
        <begin position="170"/>
        <end position="186"/>
    </location>
</feature>
<name>A0ABX9CSB6_9ACTN</name>
<evidence type="ECO:0000313" key="4">
    <source>
        <dbReference type="EMBL" id="RAO09021.1"/>
    </source>
</evidence>
<evidence type="ECO:0000256" key="3">
    <source>
        <dbReference type="SAM" id="SignalP"/>
    </source>
</evidence>
<sequence length="220" mass="22197">MPTVVVLALTLALAPAPSPSATTNPLGDIVGGVGRIVDDLLGGDTPSAAPTPSDTPTGAATPSRPPVAGRPSPAEPITIPKPARSAGGGGVPAPAASDRRTAGEGTGTREAAVPPRDGDTPAPTVPPALASPTRNAWPPASYLLVVAVLAVLALLLLRRRAPVPAVAAPRPDPGPVPDSGPEPDSGPVPDNVSRLPTSLNAIYEMGRQDERLEQERRRQT</sequence>
<feature type="region of interest" description="Disordered" evidence="1">
    <location>
        <begin position="37"/>
        <end position="134"/>
    </location>
</feature>
<keyword evidence="2" id="KW-0472">Membrane</keyword>
<evidence type="ECO:0000313" key="5">
    <source>
        <dbReference type="Proteomes" id="UP000249045"/>
    </source>
</evidence>
<reference evidence="4 5" key="1">
    <citation type="submission" date="2018-03" db="EMBL/GenBank/DDBJ databases">
        <title>Defining the species Micromonospora saelicesensis and Micromonospora noduli under the framework of genomics.</title>
        <authorList>
            <person name="Riesco R."/>
            <person name="Trujillo M.E."/>
        </authorList>
    </citation>
    <scope>NUCLEOTIDE SEQUENCE [LARGE SCALE GENOMIC DNA]</scope>
    <source>
        <strain evidence="4 5">MED15</strain>
    </source>
</reference>
<keyword evidence="5" id="KW-1185">Reference proteome</keyword>
<feature type="signal peptide" evidence="3">
    <location>
        <begin position="1"/>
        <end position="21"/>
    </location>
</feature>
<feature type="chain" id="PRO_5046602619" evidence="3">
    <location>
        <begin position="22"/>
        <end position="220"/>
    </location>
</feature>
<evidence type="ECO:0000256" key="1">
    <source>
        <dbReference type="SAM" id="MobiDB-lite"/>
    </source>
</evidence>
<gene>
    <name evidence="4" type="ORF">MED15_06485</name>
</gene>
<evidence type="ECO:0000256" key="2">
    <source>
        <dbReference type="SAM" id="Phobius"/>
    </source>
</evidence>
<feature type="compositionally biased region" description="Low complexity" evidence="1">
    <location>
        <begin position="39"/>
        <end position="62"/>
    </location>
</feature>
<keyword evidence="2" id="KW-1133">Transmembrane helix</keyword>
<accession>A0ABX9CSB6</accession>
<protein>
    <submittedName>
        <fullName evidence="4">Uncharacterized protein</fullName>
    </submittedName>
</protein>
<dbReference type="RefSeq" id="WP_112698419.1">
    <property type="nucleotide sequence ID" value="NZ_JBFAQI010000005.1"/>
</dbReference>
<feature type="region of interest" description="Disordered" evidence="1">
    <location>
        <begin position="165"/>
        <end position="220"/>
    </location>
</feature>
<feature type="transmembrane region" description="Helical" evidence="2">
    <location>
        <begin position="140"/>
        <end position="157"/>
    </location>
</feature>